<accession>A0A6C8GJT7</accession>
<dbReference type="Proteomes" id="UP000004906">
    <property type="component" value="Unassembled WGS sequence"/>
</dbReference>
<protein>
    <submittedName>
        <fullName evidence="1">Uncharacterized protein</fullName>
    </submittedName>
</protein>
<dbReference type="EMBL" id="AFCI01001321">
    <property type="protein sequence ID" value="EHC33428.1"/>
    <property type="molecule type" value="Genomic_DNA"/>
</dbReference>
<comment type="caution">
    <text evidence="1">The sequence shown here is derived from an EMBL/GenBank/DDBJ whole genome shotgun (WGS) entry which is preliminary data.</text>
</comment>
<reference evidence="1 2" key="1">
    <citation type="journal article" date="2011" name="BMC Genomics">
        <title>Genome sequencing reveals diversification of virulence factor content and possible host adaptation in distinct subpopulations of Salmonella enterica.</title>
        <authorList>
            <person name="den Bakker H.C."/>
            <person name="Moreno Switt A.I."/>
            <person name="Govoni G."/>
            <person name="Cummings C.A."/>
            <person name="Ranieri M.L."/>
            <person name="Degoricija L."/>
            <person name="Hoelzer K."/>
            <person name="Rodriguez-Rivera L.D."/>
            <person name="Brown S."/>
            <person name="Bolchacova E."/>
            <person name="Furtado M.R."/>
            <person name="Wiedmann M."/>
        </authorList>
    </citation>
    <scope>NUCLEOTIDE SEQUENCE [LARGE SCALE GENOMIC DNA]</scope>
    <source>
        <strain evidence="1 2">A4-669</strain>
    </source>
</reference>
<organism evidence="1 2">
    <name type="scientific">Salmonella enterica subsp. enterica serovar Adelaide str. A4-669</name>
    <dbReference type="NCBI Taxonomy" id="913063"/>
    <lineage>
        <taxon>Bacteria</taxon>
        <taxon>Pseudomonadati</taxon>
        <taxon>Pseudomonadota</taxon>
        <taxon>Gammaproteobacteria</taxon>
        <taxon>Enterobacterales</taxon>
        <taxon>Enterobacteriaceae</taxon>
        <taxon>Salmonella</taxon>
    </lineage>
</organism>
<dbReference type="AlphaFoldDB" id="A0A6C8GJT7"/>
<sequence length="44" mass="5369">MCYCVRRMTADHNDDIYTKSQLCFAGFFRLRNQLCWLFSFKEPL</sequence>
<gene>
    <name evidence="1" type="ORF">LTSEADE_3916</name>
</gene>
<proteinExistence type="predicted"/>
<evidence type="ECO:0000313" key="2">
    <source>
        <dbReference type="Proteomes" id="UP000004906"/>
    </source>
</evidence>
<evidence type="ECO:0000313" key="1">
    <source>
        <dbReference type="EMBL" id="EHC33428.1"/>
    </source>
</evidence>
<name>A0A6C8GJT7_SALET</name>